<reference evidence="1 2" key="1">
    <citation type="submission" date="2018-11" db="EMBL/GenBank/DDBJ databases">
        <title>Whole genome sequencing of an environmental sample.</title>
        <authorList>
            <person name="Sarangi A.N."/>
            <person name="Singh D."/>
            <person name="Tripathy S."/>
        </authorList>
    </citation>
    <scope>NUCLEOTIDE SEQUENCE [LARGE SCALE GENOMIC DNA]</scope>
    <source>
        <strain evidence="1 2">Lakshadweep</strain>
    </source>
</reference>
<dbReference type="InterPro" id="IPR014945">
    <property type="entry name" value="DUF1816"/>
</dbReference>
<protein>
    <submittedName>
        <fullName evidence="1">DUF1816 domain-containing protein</fullName>
    </submittedName>
</protein>
<evidence type="ECO:0000313" key="1">
    <source>
        <dbReference type="EMBL" id="RZM78695.1"/>
    </source>
</evidence>
<dbReference type="Pfam" id="PF08846">
    <property type="entry name" value="DUF1816"/>
    <property type="match status" value="1"/>
</dbReference>
<dbReference type="AlphaFoldDB" id="A0A4Q7EBT9"/>
<comment type="caution">
    <text evidence="1">The sequence shown here is derived from an EMBL/GenBank/DDBJ whole genome shotgun (WGS) entry which is preliminary data.</text>
</comment>
<dbReference type="EMBL" id="QVFV01000002">
    <property type="protein sequence ID" value="RZM78695.1"/>
    <property type="molecule type" value="Genomic_DNA"/>
</dbReference>
<keyword evidence="2" id="KW-1185">Reference proteome</keyword>
<proteinExistence type="predicted"/>
<organism evidence="1 2">
    <name type="scientific">Leptolyngbya iicbica LK</name>
    <dbReference type="NCBI Taxonomy" id="2294035"/>
    <lineage>
        <taxon>Bacteria</taxon>
        <taxon>Bacillati</taxon>
        <taxon>Cyanobacteriota</taxon>
        <taxon>Cyanophyceae</taxon>
        <taxon>Leptolyngbyales</taxon>
        <taxon>Leptolyngbyaceae</taxon>
        <taxon>Leptolyngbya group</taxon>
        <taxon>Leptolyngbya</taxon>
        <taxon>Leptolyngbya iicbica</taxon>
    </lineage>
</organism>
<accession>A0A4Q7EBT9</accession>
<gene>
    <name evidence="1" type="ORF">DYY88_07785</name>
</gene>
<dbReference type="RefSeq" id="WP_163685983.1">
    <property type="nucleotide sequence ID" value="NZ_QVFV01000002.1"/>
</dbReference>
<name>A0A4Q7EBT9_9CYAN</name>
<evidence type="ECO:0000313" key="2">
    <source>
        <dbReference type="Proteomes" id="UP000292459"/>
    </source>
</evidence>
<dbReference type="Proteomes" id="UP000292459">
    <property type="component" value="Unassembled WGS sequence"/>
</dbReference>
<sequence length="101" mass="11865">MTYPQYRGRIMNAFFQVIFDWLSSFFGFLKPGPDQAWWVRIKTENPEYTYYFGPFENREIAHSKQPGFIEDLRAENAVVSHCTVEQCAPPRPTIQGHHQPV</sequence>